<keyword evidence="1" id="KW-1133">Transmembrane helix</keyword>
<sequence length="253" mass="26887">MNQTRTTNVKSRRLVITAVLGAITVALGFTPLGFIPLGILNATTLHIPVIIGAIVEGPVVGALVGLIFGLSSLLRSIMTPTPLTPFIMNPLVSVVPRVLIGLFAGYAFIAVKKLSPKVMKNLNMVAWAVCSAVLAWILYRNFQAPQLNVVTTVISAVFLGLCLAMLYYSSAKMNGDFPIVASAFIGSMTNTVFFLGMMYLLYAEQYMVAIGQPVAMARSVILGVAVSSGLPEAILSVIVTTAVVKAVTLSKRH</sequence>
<feature type="transmembrane region" description="Helical" evidence="1">
    <location>
        <begin position="179"/>
        <end position="200"/>
    </location>
</feature>
<feature type="transmembrane region" description="Helical" evidence="1">
    <location>
        <begin position="86"/>
        <end position="109"/>
    </location>
</feature>
<keyword evidence="1" id="KW-0812">Transmembrane</keyword>
<gene>
    <name evidence="2" type="ORF">O6R05_00115</name>
</gene>
<keyword evidence="3" id="KW-1185">Reference proteome</keyword>
<protein>
    <submittedName>
        <fullName evidence="2">ECF transporter S component</fullName>
    </submittedName>
</protein>
<dbReference type="Proteomes" id="UP001210339">
    <property type="component" value="Chromosome"/>
</dbReference>
<feature type="transmembrane region" description="Helical" evidence="1">
    <location>
        <begin position="121"/>
        <end position="139"/>
    </location>
</feature>
<proteinExistence type="predicted"/>
<dbReference type="PRINTS" id="PR01656">
    <property type="entry name" value="VACCYTOTOXIN"/>
</dbReference>
<dbReference type="InterPro" id="IPR003842">
    <property type="entry name" value="Vacuolating_cytotoxin"/>
</dbReference>
<feature type="transmembrane region" description="Helical" evidence="1">
    <location>
        <begin position="14"/>
        <end position="37"/>
    </location>
</feature>
<dbReference type="Gene3D" id="1.10.1760.20">
    <property type="match status" value="1"/>
</dbReference>
<feature type="transmembrane region" description="Helical" evidence="1">
    <location>
        <begin position="145"/>
        <end position="167"/>
    </location>
</feature>
<dbReference type="Pfam" id="PF12822">
    <property type="entry name" value="ECF_trnsprt"/>
    <property type="match status" value="1"/>
</dbReference>
<name>A0ABY7QTE8_9FIRM</name>
<dbReference type="EMBL" id="CP115667">
    <property type="protein sequence ID" value="WBW50007.1"/>
    <property type="molecule type" value="Genomic_DNA"/>
</dbReference>
<keyword evidence="1" id="KW-0472">Membrane</keyword>
<evidence type="ECO:0000313" key="3">
    <source>
        <dbReference type="Proteomes" id="UP001210339"/>
    </source>
</evidence>
<dbReference type="InterPro" id="IPR024529">
    <property type="entry name" value="ECF_trnsprt_substrate-spec"/>
</dbReference>
<feature type="transmembrane region" description="Helical" evidence="1">
    <location>
        <begin position="49"/>
        <end position="74"/>
    </location>
</feature>
<dbReference type="RefSeq" id="WP_271191538.1">
    <property type="nucleotide sequence ID" value="NZ_CP115667.1"/>
</dbReference>
<accession>A0ABY7QTE8</accession>
<organism evidence="2 3">
    <name type="scientific">Peptoniphilus equinus</name>
    <dbReference type="NCBI Taxonomy" id="3016343"/>
    <lineage>
        <taxon>Bacteria</taxon>
        <taxon>Bacillati</taxon>
        <taxon>Bacillota</taxon>
        <taxon>Tissierellia</taxon>
        <taxon>Tissierellales</taxon>
        <taxon>Peptoniphilaceae</taxon>
        <taxon>Peptoniphilus</taxon>
    </lineage>
</organism>
<evidence type="ECO:0000313" key="2">
    <source>
        <dbReference type="EMBL" id="WBW50007.1"/>
    </source>
</evidence>
<evidence type="ECO:0000256" key="1">
    <source>
        <dbReference type="SAM" id="Phobius"/>
    </source>
</evidence>
<reference evidence="2 3" key="1">
    <citation type="submission" date="2023-01" db="EMBL/GenBank/DDBJ databases">
        <authorList>
            <person name="Lee S.H."/>
            <person name="Jung H.S."/>
            <person name="Yun J.U."/>
        </authorList>
    </citation>
    <scope>NUCLEOTIDE SEQUENCE [LARGE SCALE GENOMIC DNA]</scope>
    <source>
        <strain evidence="2 3">CBA3646</strain>
    </source>
</reference>
<feature type="transmembrane region" description="Helical" evidence="1">
    <location>
        <begin position="220"/>
        <end position="244"/>
    </location>
</feature>